<evidence type="ECO:0000256" key="1">
    <source>
        <dbReference type="SAM" id="Phobius"/>
    </source>
</evidence>
<reference evidence="2 3" key="1">
    <citation type="submission" date="2021-07" db="EMBL/GenBank/DDBJ databases">
        <authorList>
            <consortium name="Genoscope - CEA"/>
            <person name="William W."/>
        </authorList>
    </citation>
    <scope>NUCLEOTIDE SEQUENCE [LARGE SCALE GENOMIC DNA]</scope>
</reference>
<proteinExistence type="predicted"/>
<dbReference type="EMBL" id="LS974623">
    <property type="protein sequence ID" value="CAG7900593.1"/>
    <property type="molecule type" value="Genomic_DNA"/>
</dbReference>
<keyword evidence="1" id="KW-0812">Transmembrane</keyword>
<protein>
    <recommendedName>
        <fullName evidence="4">Transmembrane protein</fullName>
    </recommendedName>
</protein>
<dbReference type="AlphaFoldDB" id="A0A8D9M6T4"/>
<keyword evidence="1" id="KW-0472">Membrane</keyword>
<organism evidence="2 3">
    <name type="scientific">Brassica campestris</name>
    <name type="common">Field mustard</name>
    <dbReference type="NCBI Taxonomy" id="3711"/>
    <lineage>
        <taxon>Eukaryota</taxon>
        <taxon>Viridiplantae</taxon>
        <taxon>Streptophyta</taxon>
        <taxon>Embryophyta</taxon>
        <taxon>Tracheophyta</taxon>
        <taxon>Spermatophyta</taxon>
        <taxon>Magnoliopsida</taxon>
        <taxon>eudicotyledons</taxon>
        <taxon>Gunneridae</taxon>
        <taxon>Pentapetalae</taxon>
        <taxon>rosids</taxon>
        <taxon>malvids</taxon>
        <taxon>Brassicales</taxon>
        <taxon>Brassicaceae</taxon>
        <taxon>Brassiceae</taxon>
        <taxon>Brassica</taxon>
    </lineage>
</organism>
<dbReference type="Proteomes" id="UP000694005">
    <property type="component" value="Chromosome A07"/>
</dbReference>
<name>A0A8D9M6T4_BRACM</name>
<keyword evidence="1" id="KW-1133">Transmembrane helix</keyword>
<accession>A0A8D9M6T4</accession>
<sequence>MIEGVGTEIVVSEQTEDVVFTEVTEEVCGSFFFYRFRRHLGFWSWCLGIRVLGICNVVSSFWKRHFAIEADRETIE</sequence>
<gene>
    <name evidence="2" type="ORF">BRAPAZ1V2_A07P02370.2</name>
</gene>
<feature type="non-terminal residue" evidence="2">
    <location>
        <position position="1"/>
    </location>
</feature>
<dbReference type="Gramene" id="A07p02370.2_BraZ1">
    <property type="protein sequence ID" value="A07p02370.2_BraZ1.CDS"/>
    <property type="gene ID" value="A07g02370.2_BraZ1"/>
</dbReference>
<evidence type="ECO:0000313" key="3">
    <source>
        <dbReference type="Proteomes" id="UP000694005"/>
    </source>
</evidence>
<evidence type="ECO:0000313" key="2">
    <source>
        <dbReference type="EMBL" id="CAG7900593.1"/>
    </source>
</evidence>
<feature type="transmembrane region" description="Helical" evidence="1">
    <location>
        <begin position="42"/>
        <end position="62"/>
    </location>
</feature>
<evidence type="ECO:0008006" key="4">
    <source>
        <dbReference type="Google" id="ProtNLM"/>
    </source>
</evidence>